<accession>A0ABR7RV27</accession>
<reference evidence="3 4" key="1">
    <citation type="journal article" date="2013" name="Int. J. Syst. Evol. Microbiol.">
        <title>Roseomonas aerophila sp. nov., isolated from air.</title>
        <authorList>
            <person name="Kim S.J."/>
            <person name="Weon H.Y."/>
            <person name="Ahn J.H."/>
            <person name="Hong S.B."/>
            <person name="Seok S.J."/>
            <person name="Whang K.S."/>
            <person name="Kwon S.W."/>
        </authorList>
    </citation>
    <scope>NUCLEOTIDE SEQUENCE [LARGE SCALE GENOMIC DNA]</scope>
    <source>
        <strain evidence="3 4">NBRC 108923</strain>
    </source>
</reference>
<feature type="non-terminal residue" evidence="3">
    <location>
        <position position="1"/>
    </location>
</feature>
<dbReference type="Proteomes" id="UP000626026">
    <property type="component" value="Unassembled WGS sequence"/>
</dbReference>
<keyword evidence="4" id="KW-1185">Reference proteome</keyword>
<sequence length="118" mass="11989">TGAPAGARPARAATRPAAARPPANRAGGKGKPRGKQAPGRFRLWLALLPRHWLAVGVIVLVLLVGIPLAHALVGDLGAILLLTGIGGFALGRATAKHDIPGTAALRGKSQPRRRNGGA</sequence>
<evidence type="ECO:0000313" key="4">
    <source>
        <dbReference type="Proteomes" id="UP000626026"/>
    </source>
</evidence>
<evidence type="ECO:0000256" key="1">
    <source>
        <dbReference type="SAM" id="MobiDB-lite"/>
    </source>
</evidence>
<proteinExistence type="predicted"/>
<organism evidence="3 4">
    <name type="scientific">Teichococcus aerophilus</name>
    <dbReference type="NCBI Taxonomy" id="1224513"/>
    <lineage>
        <taxon>Bacteria</taxon>
        <taxon>Pseudomonadati</taxon>
        <taxon>Pseudomonadota</taxon>
        <taxon>Alphaproteobacteria</taxon>
        <taxon>Acetobacterales</taxon>
        <taxon>Roseomonadaceae</taxon>
        <taxon>Roseomonas</taxon>
    </lineage>
</organism>
<keyword evidence="2" id="KW-0812">Transmembrane</keyword>
<keyword evidence="2" id="KW-0472">Membrane</keyword>
<feature type="region of interest" description="Disordered" evidence="1">
    <location>
        <begin position="1"/>
        <end position="36"/>
    </location>
</feature>
<feature type="transmembrane region" description="Helical" evidence="2">
    <location>
        <begin position="72"/>
        <end position="90"/>
    </location>
</feature>
<dbReference type="EMBL" id="JACTVA010000107">
    <property type="protein sequence ID" value="MBC9210121.1"/>
    <property type="molecule type" value="Genomic_DNA"/>
</dbReference>
<feature type="transmembrane region" description="Helical" evidence="2">
    <location>
        <begin position="43"/>
        <end position="66"/>
    </location>
</feature>
<dbReference type="RefSeq" id="WP_206684308.1">
    <property type="nucleotide sequence ID" value="NZ_JACTVA010000107.1"/>
</dbReference>
<feature type="compositionally biased region" description="Low complexity" evidence="1">
    <location>
        <begin position="1"/>
        <end position="26"/>
    </location>
</feature>
<comment type="caution">
    <text evidence="3">The sequence shown here is derived from an EMBL/GenBank/DDBJ whole genome shotgun (WGS) entry which is preliminary data.</text>
</comment>
<evidence type="ECO:0000313" key="3">
    <source>
        <dbReference type="EMBL" id="MBC9210121.1"/>
    </source>
</evidence>
<protein>
    <submittedName>
        <fullName evidence="3">Uncharacterized protein</fullName>
    </submittedName>
</protein>
<gene>
    <name evidence="3" type="ORF">IBL26_25095</name>
</gene>
<keyword evidence="2" id="KW-1133">Transmembrane helix</keyword>
<name>A0ABR7RV27_9PROT</name>
<evidence type="ECO:0000256" key="2">
    <source>
        <dbReference type="SAM" id="Phobius"/>
    </source>
</evidence>